<dbReference type="OrthoDB" id="5327538at2759"/>
<evidence type="ECO:0000256" key="1">
    <source>
        <dbReference type="SAM" id="MobiDB-lite"/>
    </source>
</evidence>
<feature type="transmembrane region" description="Helical" evidence="2">
    <location>
        <begin position="524"/>
        <end position="544"/>
    </location>
</feature>
<evidence type="ECO:0000256" key="2">
    <source>
        <dbReference type="SAM" id="Phobius"/>
    </source>
</evidence>
<feature type="transmembrane region" description="Helical" evidence="2">
    <location>
        <begin position="483"/>
        <end position="512"/>
    </location>
</feature>
<feature type="region of interest" description="Disordered" evidence="1">
    <location>
        <begin position="362"/>
        <end position="391"/>
    </location>
</feature>
<proteinExistence type="predicted"/>
<reference evidence="4" key="1">
    <citation type="journal article" date="2011" name="Genome Biol.">
        <title>Comparative and functional genomics provide insights into the pathogenicity of dermatophytic fungi.</title>
        <authorList>
            <person name="Burmester A."/>
            <person name="Shelest E."/>
            <person name="Gloeckner G."/>
            <person name="Heddergott C."/>
            <person name="Schindler S."/>
            <person name="Staib P."/>
            <person name="Heidel A."/>
            <person name="Felder M."/>
            <person name="Petzold A."/>
            <person name="Szafranski K."/>
            <person name="Feuermann M."/>
            <person name="Pedruzzi I."/>
            <person name="Priebe S."/>
            <person name="Groth M."/>
            <person name="Winkler R."/>
            <person name="Li W."/>
            <person name="Kniemeyer O."/>
            <person name="Schroeckh V."/>
            <person name="Hertweck C."/>
            <person name="Hube B."/>
            <person name="White T.C."/>
            <person name="Platzer M."/>
            <person name="Guthke R."/>
            <person name="Heitman J."/>
            <person name="Woestemeyer J."/>
            <person name="Zipfel P.F."/>
            <person name="Monod M."/>
            <person name="Brakhage A.A."/>
        </authorList>
    </citation>
    <scope>NUCLEOTIDE SEQUENCE [LARGE SCALE GENOMIC DNA]</scope>
    <source>
        <strain evidence="4">HKI 0517</strain>
    </source>
</reference>
<dbReference type="GeneID" id="9582949"/>
<sequence>MLPSASFIRFWSTDLTRDAFLSQVSKEDLANLRLVCHDFSVHVEPILFSELNVSFRSSTFTRPARMDALERIGRHVKSLKLTISHSPSTFLPPLLDPNTGEEQTFVYTPQVYPSSPFSSRLSGPKYGTWEMTDLLTKQYPPLFHAATNIGSFIRAFKALDGLTKLTLSCPNQSAPHRYRRSVVDYALISIRCAVEHSPLPCLASLTLLPMHPGALLYLRPTAVGIGTSPASCKRWRRITDLHIEMDAFPYSGGEPTDHLKFLDSYLQCFPLLKRLKFRWLGARGPSPLSLSTEPCLTTNKQNQFSSAQPKRVKALIFPSLHRLEIENVHVDASQVSSFIRNHRNALREINFEATTLRSGTWDDALAPLAPSPKKAKPSPSPPPPGQKSVATKEVEVMDVPLVLSAAGMEIKQLQRLVLEEAGRRKKGRRNKTGSSIRLWGRGKAISTVGSGSTVSAGSGTGAGSKIGYGQVQLQKATDRTRELLGPFFCLLFFSFFLPLCRASFFVLFYFYVYNGHSLRPFFMFLLRYLVASGVVGVAASESVWGTSAVFLGGGKGK</sequence>
<evidence type="ECO:0000313" key="3">
    <source>
        <dbReference type="EMBL" id="EFE44727.1"/>
    </source>
</evidence>
<dbReference type="HOGENOM" id="CLU_009555_1_0_1"/>
<protein>
    <submittedName>
        <fullName evidence="3">Uncharacterized protein</fullName>
    </submittedName>
</protein>
<keyword evidence="2" id="KW-0812">Transmembrane</keyword>
<organism evidence="3 4">
    <name type="scientific">Trichophyton verrucosum (strain HKI 0517)</name>
    <dbReference type="NCBI Taxonomy" id="663202"/>
    <lineage>
        <taxon>Eukaryota</taxon>
        <taxon>Fungi</taxon>
        <taxon>Dikarya</taxon>
        <taxon>Ascomycota</taxon>
        <taxon>Pezizomycotina</taxon>
        <taxon>Eurotiomycetes</taxon>
        <taxon>Eurotiomycetidae</taxon>
        <taxon>Onygenales</taxon>
        <taxon>Arthrodermataceae</taxon>
        <taxon>Trichophyton</taxon>
    </lineage>
</organism>
<keyword evidence="4" id="KW-1185">Reference proteome</keyword>
<dbReference type="RefSeq" id="XP_003025338.1">
    <property type="nucleotide sequence ID" value="XM_003025292.1"/>
</dbReference>
<name>D4D0C3_TRIVH</name>
<comment type="caution">
    <text evidence="3">The sequence shown here is derived from an EMBL/GenBank/DDBJ whole genome shotgun (WGS) entry which is preliminary data.</text>
</comment>
<evidence type="ECO:0000313" key="4">
    <source>
        <dbReference type="Proteomes" id="UP000008383"/>
    </source>
</evidence>
<keyword evidence="2" id="KW-0472">Membrane</keyword>
<dbReference type="Proteomes" id="UP000008383">
    <property type="component" value="Unassembled WGS sequence"/>
</dbReference>
<dbReference type="KEGG" id="tve:TRV_00518"/>
<gene>
    <name evidence="3" type="ORF">TRV_00518</name>
</gene>
<keyword evidence="2" id="KW-1133">Transmembrane helix</keyword>
<dbReference type="EMBL" id="ACYE01000025">
    <property type="protein sequence ID" value="EFE44727.1"/>
    <property type="molecule type" value="Genomic_DNA"/>
</dbReference>
<accession>D4D0C3</accession>
<dbReference type="AlphaFoldDB" id="D4D0C3"/>